<protein>
    <submittedName>
        <fullName evidence="1">Uncharacterized protein</fullName>
    </submittedName>
</protein>
<keyword evidence="2" id="KW-1185">Reference proteome</keyword>
<organism evidence="1 2">
    <name type="scientific">Ficus carica</name>
    <name type="common">Common fig</name>
    <dbReference type="NCBI Taxonomy" id="3494"/>
    <lineage>
        <taxon>Eukaryota</taxon>
        <taxon>Viridiplantae</taxon>
        <taxon>Streptophyta</taxon>
        <taxon>Embryophyta</taxon>
        <taxon>Tracheophyta</taxon>
        <taxon>Spermatophyta</taxon>
        <taxon>Magnoliopsida</taxon>
        <taxon>eudicotyledons</taxon>
        <taxon>Gunneridae</taxon>
        <taxon>Pentapetalae</taxon>
        <taxon>rosids</taxon>
        <taxon>fabids</taxon>
        <taxon>Rosales</taxon>
        <taxon>Moraceae</taxon>
        <taxon>Ficeae</taxon>
        <taxon>Ficus</taxon>
    </lineage>
</organism>
<dbReference type="Proteomes" id="UP001187192">
    <property type="component" value="Unassembled WGS sequence"/>
</dbReference>
<sequence length="58" mass="6514">MWNNYEVEQSVGVYNLTMQLLVLQSPVHNAALSTSFGICLKGDYKALEVLPQISFKHS</sequence>
<evidence type="ECO:0000313" key="1">
    <source>
        <dbReference type="EMBL" id="GMN44076.1"/>
    </source>
</evidence>
<accession>A0AA88APP1</accession>
<comment type="caution">
    <text evidence="1">The sequence shown here is derived from an EMBL/GenBank/DDBJ whole genome shotgun (WGS) entry which is preliminary data.</text>
</comment>
<proteinExistence type="predicted"/>
<reference evidence="1" key="1">
    <citation type="submission" date="2023-07" db="EMBL/GenBank/DDBJ databases">
        <title>draft genome sequence of fig (Ficus carica).</title>
        <authorList>
            <person name="Takahashi T."/>
            <person name="Nishimura K."/>
        </authorList>
    </citation>
    <scope>NUCLEOTIDE SEQUENCE</scope>
</reference>
<dbReference type="AlphaFoldDB" id="A0AA88APP1"/>
<evidence type="ECO:0000313" key="2">
    <source>
        <dbReference type="Proteomes" id="UP001187192"/>
    </source>
</evidence>
<name>A0AA88APP1_FICCA</name>
<gene>
    <name evidence="1" type="ORF">TIFTF001_013280</name>
</gene>
<dbReference type="EMBL" id="BTGU01000017">
    <property type="protein sequence ID" value="GMN44076.1"/>
    <property type="molecule type" value="Genomic_DNA"/>
</dbReference>